<proteinExistence type="predicted"/>
<keyword evidence="2" id="KW-1185">Reference proteome</keyword>
<protein>
    <submittedName>
        <fullName evidence="1">Uncharacterized protein</fullName>
    </submittedName>
</protein>
<name>A0ACD2U3B0_9PSED</name>
<comment type="caution">
    <text evidence="1">The sequence shown here is derived from an EMBL/GenBank/DDBJ whole genome shotgun (WGS) entry which is preliminary data.</text>
</comment>
<sequence>MSTALSRADFHSQNLDSARDEARRLFAAKAQMQGAWLGWVAAQIYTLRPAAYASMVRRELQSLQEKSDS</sequence>
<organism evidence="1 2">
    <name type="scientific">Pseudomonas helmanticensis</name>
    <dbReference type="NCBI Taxonomy" id="1471381"/>
    <lineage>
        <taxon>Bacteria</taxon>
        <taxon>Pseudomonadati</taxon>
        <taxon>Pseudomonadota</taxon>
        <taxon>Gammaproteobacteria</taxon>
        <taxon>Pseudomonadales</taxon>
        <taxon>Pseudomonadaceae</taxon>
        <taxon>Pseudomonas</taxon>
    </lineage>
</organism>
<evidence type="ECO:0000313" key="1">
    <source>
        <dbReference type="EMBL" id="SMQ24530.1"/>
    </source>
</evidence>
<gene>
    <name evidence="1" type="ORF">SAMN04488483_1690</name>
</gene>
<dbReference type="EMBL" id="FXUY01000001">
    <property type="protein sequence ID" value="SMQ24530.1"/>
    <property type="molecule type" value="Genomic_DNA"/>
</dbReference>
<accession>A0ACD2U3B0</accession>
<reference evidence="1" key="1">
    <citation type="submission" date="2017-05" db="EMBL/GenBank/DDBJ databases">
        <authorList>
            <person name="Varghese N."/>
            <person name="Submissions S."/>
        </authorList>
    </citation>
    <scope>NUCLEOTIDE SEQUENCE</scope>
    <source>
        <strain evidence="1">LMG 28168</strain>
    </source>
</reference>
<evidence type="ECO:0000313" key="2">
    <source>
        <dbReference type="Proteomes" id="UP001158048"/>
    </source>
</evidence>
<dbReference type="Proteomes" id="UP001158048">
    <property type="component" value="Unassembled WGS sequence"/>
</dbReference>